<keyword evidence="5" id="KW-1185">Reference proteome</keyword>
<evidence type="ECO:0000313" key="5">
    <source>
        <dbReference type="Proteomes" id="UP000825729"/>
    </source>
</evidence>
<dbReference type="NCBIfam" id="TIGR00756">
    <property type="entry name" value="PPR"/>
    <property type="match status" value="4"/>
</dbReference>
<dbReference type="PROSITE" id="PS51375">
    <property type="entry name" value="PPR"/>
    <property type="match status" value="5"/>
</dbReference>
<dbReference type="InterPro" id="IPR011990">
    <property type="entry name" value="TPR-like_helical_dom_sf"/>
</dbReference>
<evidence type="ECO:0008006" key="6">
    <source>
        <dbReference type="Google" id="ProtNLM"/>
    </source>
</evidence>
<dbReference type="InterPro" id="IPR002885">
    <property type="entry name" value="PPR_rpt"/>
</dbReference>
<proteinExistence type="inferred from homology"/>
<reference evidence="4 5" key="1">
    <citation type="submission" date="2021-07" db="EMBL/GenBank/DDBJ databases">
        <title>The Aristolochia fimbriata genome: insights into angiosperm evolution, floral development and chemical biosynthesis.</title>
        <authorList>
            <person name="Jiao Y."/>
        </authorList>
    </citation>
    <scope>NUCLEOTIDE SEQUENCE [LARGE SCALE GENOMIC DNA]</scope>
    <source>
        <strain evidence="4">IBCAS-2021</strain>
        <tissue evidence="4">Leaf</tissue>
    </source>
</reference>
<protein>
    <recommendedName>
        <fullName evidence="6">Pentatricopeptide repeat-containing protein</fullName>
    </recommendedName>
</protein>
<feature type="repeat" description="PPR" evidence="3">
    <location>
        <begin position="268"/>
        <end position="303"/>
    </location>
</feature>
<name>A0AAV7F1I9_ARIFI</name>
<dbReference type="Gene3D" id="1.25.40.10">
    <property type="entry name" value="Tetratricopeptide repeat domain"/>
    <property type="match status" value="4"/>
</dbReference>
<organism evidence="4 5">
    <name type="scientific">Aristolochia fimbriata</name>
    <name type="common">White veined hardy Dutchman's pipe vine</name>
    <dbReference type="NCBI Taxonomy" id="158543"/>
    <lineage>
        <taxon>Eukaryota</taxon>
        <taxon>Viridiplantae</taxon>
        <taxon>Streptophyta</taxon>
        <taxon>Embryophyta</taxon>
        <taxon>Tracheophyta</taxon>
        <taxon>Spermatophyta</taxon>
        <taxon>Magnoliopsida</taxon>
        <taxon>Magnoliidae</taxon>
        <taxon>Piperales</taxon>
        <taxon>Aristolochiaceae</taxon>
        <taxon>Aristolochia</taxon>
    </lineage>
</organism>
<dbReference type="Proteomes" id="UP000825729">
    <property type="component" value="Unassembled WGS sequence"/>
</dbReference>
<comment type="caution">
    <text evidence="4">The sequence shown here is derived from an EMBL/GenBank/DDBJ whole genome shotgun (WGS) entry which is preliminary data.</text>
</comment>
<dbReference type="PANTHER" id="PTHR47447:SF22">
    <property type="entry name" value="TETRATRICOPEPTIDE-LIKE HELICAL DOMAIN SUPERFAMILY"/>
    <property type="match status" value="1"/>
</dbReference>
<dbReference type="Pfam" id="PF01535">
    <property type="entry name" value="PPR"/>
    <property type="match status" value="2"/>
</dbReference>
<comment type="similarity">
    <text evidence="1">Belongs to the PPR family. P subfamily.</text>
</comment>
<evidence type="ECO:0000256" key="2">
    <source>
        <dbReference type="ARBA" id="ARBA00022737"/>
    </source>
</evidence>
<feature type="repeat" description="PPR" evidence="3">
    <location>
        <begin position="304"/>
        <end position="338"/>
    </location>
</feature>
<evidence type="ECO:0000256" key="3">
    <source>
        <dbReference type="PROSITE-ProRule" id="PRU00708"/>
    </source>
</evidence>
<keyword evidence="2" id="KW-0677">Repeat</keyword>
<gene>
    <name evidence="4" type="ORF">H6P81_007470</name>
</gene>
<feature type="repeat" description="PPR" evidence="3">
    <location>
        <begin position="87"/>
        <end position="121"/>
    </location>
</feature>
<feature type="repeat" description="PPR" evidence="3">
    <location>
        <begin position="161"/>
        <end position="195"/>
    </location>
</feature>
<dbReference type="PANTHER" id="PTHR47447">
    <property type="entry name" value="OS03G0856100 PROTEIN"/>
    <property type="match status" value="1"/>
</dbReference>
<evidence type="ECO:0000256" key="1">
    <source>
        <dbReference type="ARBA" id="ARBA00007626"/>
    </source>
</evidence>
<dbReference type="EMBL" id="JAINDJ010000003">
    <property type="protein sequence ID" value="KAG9454566.1"/>
    <property type="molecule type" value="Genomic_DNA"/>
</dbReference>
<dbReference type="Pfam" id="PF13041">
    <property type="entry name" value="PPR_2"/>
    <property type="match status" value="2"/>
</dbReference>
<evidence type="ECO:0000313" key="4">
    <source>
        <dbReference type="EMBL" id="KAG9454566.1"/>
    </source>
</evidence>
<feature type="repeat" description="PPR" evidence="3">
    <location>
        <begin position="233"/>
        <end position="267"/>
    </location>
</feature>
<sequence>MKHVIQQMKEDRCRCKDSVFNNIIRFYSSAGLINEAVELFNQIPQFNCVNWTGSFNTLLQMVVQKGDLETAYRLYVENSNRWEVNAQVQSFNMLISALCKVKRSDLAVEVFEEMTRQCCFPDRDTYKILMKGLCEEGKLEVATHLLYSMFWRISRKGSGADIVVYRILLKTLCDHREIEVANDILNKVLRKGLKAPKSYYRKLDIAGAFAEGRSLEEIKGLINVALVKCGVPSVASYSAMIVDFYSEGKIADGDNLFDEMRQRGFTASPTLYEAKIKALCGDGRVDEAADVLEKEMVEGNCVPTANIYKILIEYLCKNGKSREAVSFLDMAKRRGHVADKAIYGTLVKGLCNQGPRPCCYTLSSCYVVRRIRSVPLPSIEVEVAPDYDGPKSFGVGLKQHDIRKRH</sequence>
<accession>A0AAV7F1I9</accession>
<dbReference type="AlphaFoldDB" id="A0AAV7F1I9"/>